<organism evidence="1 2">
    <name type="scientific">Austropuccinia psidii MF-1</name>
    <dbReference type="NCBI Taxonomy" id="1389203"/>
    <lineage>
        <taxon>Eukaryota</taxon>
        <taxon>Fungi</taxon>
        <taxon>Dikarya</taxon>
        <taxon>Basidiomycota</taxon>
        <taxon>Pucciniomycotina</taxon>
        <taxon>Pucciniomycetes</taxon>
        <taxon>Pucciniales</taxon>
        <taxon>Sphaerophragmiaceae</taxon>
        <taxon>Austropuccinia</taxon>
    </lineage>
</organism>
<dbReference type="Proteomes" id="UP000765509">
    <property type="component" value="Unassembled WGS sequence"/>
</dbReference>
<keyword evidence="2" id="KW-1185">Reference proteome</keyword>
<accession>A0A9Q3PLA1</accession>
<name>A0A9Q3PLA1_9BASI</name>
<reference evidence="1" key="1">
    <citation type="submission" date="2021-03" db="EMBL/GenBank/DDBJ databases">
        <title>Draft genome sequence of rust myrtle Austropuccinia psidii MF-1, a brazilian biotype.</title>
        <authorList>
            <person name="Quecine M.C."/>
            <person name="Pachon D.M.R."/>
            <person name="Bonatelli M.L."/>
            <person name="Correr F.H."/>
            <person name="Franceschini L.M."/>
            <person name="Leite T.F."/>
            <person name="Margarido G.R.A."/>
            <person name="Almeida C.A."/>
            <person name="Ferrarezi J.A."/>
            <person name="Labate C.A."/>
        </authorList>
    </citation>
    <scope>NUCLEOTIDE SEQUENCE</scope>
    <source>
        <strain evidence="1">MF-1</strain>
    </source>
</reference>
<proteinExistence type="predicted"/>
<dbReference type="AlphaFoldDB" id="A0A9Q3PLA1"/>
<protein>
    <submittedName>
        <fullName evidence="1">Uncharacterized protein</fullName>
    </submittedName>
</protein>
<evidence type="ECO:0000313" key="1">
    <source>
        <dbReference type="EMBL" id="MBW0565924.1"/>
    </source>
</evidence>
<evidence type="ECO:0000313" key="2">
    <source>
        <dbReference type="Proteomes" id="UP000765509"/>
    </source>
</evidence>
<sequence length="156" mass="18739">MNEVSKDRILKRWWLNESRSTSEEDQVKMWVQKVVDFFEYPPHSAGIFERVVSYYLLNFIKTYQTSHFSTLPRDDPERDSHLNIKFALFQAGIRLHETVNWSLDYVKLFKLPSSQKNYLSIEVTKGTIKNFKMEILKKEDKYRSIRARFKILAHQD</sequence>
<gene>
    <name evidence="1" type="ORF">O181_105639</name>
</gene>
<dbReference type="EMBL" id="AVOT02078235">
    <property type="protein sequence ID" value="MBW0565924.1"/>
    <property type="molecule type" value="Genomic_DNA"/>
</dbReference>
<comment type="caution">
    <text evidence="1">The sequence shown here is derived from an EMBL/GenBank/DDBJ whole genome shotgun (WGS) entry which is preliminary data.</text>
</comment>